<evidence type="ECO:0000313" key="2">
    <source>
        <dbReference type="Proteomes" id="UP001205063"/>
    </source>
</evidence>
<organism evidence="1 2">
    <name type="scientific">Bittarella massiliensis</name>
    <name type="common">ex Durand et al. 2017</name>
    <dbReference type="NCBI Taxonomy" id="1720313"/>
    <lineage>
        <taxon>Bacteria</taxon>
        <taxon>Bacillati</taxon>
        <taxon>Bacillota</taxon>
        <taxon>Clostridia</taxon>
        <taxon>Eubacteriales</taxon>
        <taxon>Oscillospiraceae</taxon>
        <taxon>Bittarella (ex Durand et al. 2017)</taxon>
    </lineage>
</organism>
<protein>
    <submittedName>
        <fullName evidence="1">Uncharacterized protein</fullName>
    </submittedName>
</protein>
<dbReference type="Proteomes" id="UP001205063">
    <property type="component" value="Unassembled WGS sequence"/>
</dbReference>
<dbReference type="AlphaFoldDB" id="A0AAW5KD85"/>
<dbReference type="EMBL" id="JANGAB010000416">
    <property type="protein sequence ID" value="MCQ4950901.1"/>
    <property type="molecule type" value="Genomic_DNA"/>
</dbReference>
<feature type="non-terminal residue" evidence="1">
    <location>
        <position position="98"/>
    </location>
</feature>
<dbReference type="SUPFAM" id="SSF51905">
    <property type="entry name" value="FAD/NAD(P)-binding domain"/>
    <property type="match status" value="1"/>
</dbReference>
<proteinExistence type="predicted"/>
<evidence type="ECO:0000313" key="1">
    <source>
        <dbReference type="EMBL" id="MCQ4950901.1"/>
    </source>
</evidence>
<gene>
    <name evidence="1" type="ORF">NE646_14850</name>
</gene>
<name>A0AAW5KD85_9FIRM</name>
<reference evidence="1" key="1">
    <citation type="submission" date="2022-06" db="EMBL/GenBank/DDBJ databases">
        <title>Isolation of gut microbiota from human fecal samples.</title>
        <authorList>
            <person name="Pamer E.G."/>
            <person name="Barat B."/>
            <person name="Waligurski E."/>
            <person name="Medina S."/>
            <person name="Paddock L."/>
            <person name="Mostad J."/>
        </authorList>
    </citation>
    <scope>NUCLEOTIDE SEQUENCE</scope>
    <source>
        <strain evidence="1">DFI.7.96</strain>
    </source>
</reference>
<feature type="non-terminal residue" evidence="1">
    <location>
        <position position="1"/>
    </location>
</feature>
<comment type="caution">
    <text evidence="1">The sequence shown here is derived from an EMBL/GenBank/DDBJ whole genome shotgun (WGS) entry which is preliminary data.</text>
</comment>
<sequence length="98" mass="10542">SCPVEEVWEEGGRARGLVLAGGERLAADWTVAACDAHFALHRLLGGRHPAPAWDRRFVAEGKNPRPTSVRAAFGVAADLRGWPRTLGFLVEPLSVGTQ</sequence>
<dbReference type="RefSeq" id="WP_256136992.1">
    <property type="nucleotide sequence ID" value="NZ_JANGAB010000416.1"/>
</dbReference>
<accession>A0AAW5KD85</accession>
<dbReference type="InterPro" id="IPR036188">
    <property type="entry name" value="FAD/NAD-bd_sf"/>
</dbReference>